<dbReference type="Pfam" id="PF10098">
    <property type="entry name" value="DUF2336"/>
    <property type="match status" value="1"/>
</dbReference>
<dbReference type="OrthoDB" id="8194627at2"/>
<dbReference type="Proteomes" id="UP000298213">
    <property type="component" value="Unassembled WGS sequence"/>
</dbReference>
<proteinExistence type="predicted"/>
<sequence length="345" mass="36342">MSDLRPNASELDGAAQLLASAHARVAAAAADLAIVSELRLSERQRATLGTLLPKLLRAIEDELRAELATAFGDEALRAALSSAHLEIAGPILARARASTDLPLVAALLRRSDEHRLHRSGVPAEKTLLIDLAGDHDAGIAAEAMGLLIAQSARFDPFQEPLLIRSDLPAELEHHLVWTVAAALRHYVVMRHQMPASETDGKIAAAAARLLAGYDEGATLEAHCLRLAGALDRSGRLDDPLALRALTEAGLPLFLAVLAVRTRLAPSAVWEILSARGGRGAALLLRAAGIAREQAGAILLALAADEAALVPLLDFFDGLSAADAEALLTLWRADPAYRAAVARLAS</sequence>
<dbReference type="InterPro" id="IPR019285">
    <property type="entry name" value="DUF2336"/>
</dbReference>
<dbReference type="EMBL" id="SPDV01000055">
    <property type="protein sequence ID" value="TFI56752.1"/>
    <property type="molecule type" value="Genomic_DNA"/>
</dbReference>
<protein>
    <submittedName>
        <fullName evidence="1">DUF2336 domain-containing protein</fullName>
    </submittedName>
</protein>
<comment type="caution">
    <text evidence="1">The sequence shown here is derived from an EMBL/GenBank/DDBJ whole genome shotgun (WGS) entry which is preliminary data.</text>
</comment>
<accession>A0A4Y8ZNA6</accession>
<name>A0A4Y8ZNA6_9SPHN</name>
<evidence type="ECO:0000313" key="1">
    <source>
        <dbReference type="EMBL" id="TFI56752.1"/>
    </source>
</evidence>
<dbReference type="RefSeq" id="WP_135089870.1">
    <property type="nucleotide sequence ID" value="NZ_SPDV01000055.1"/>
</dbReference>
<gene>
    <name evidence="1" type="ORF">E2493_18505</name>
</gene>
<organism evidence="1 2">
    <name type="scientific">Sphingomonas parva</name>
    <dbReference type="NCBI Taxonomy" id="2555898"/>
    <lineage>
        <taxon>Bacteria</taxon>
        <taxon>Pseudomonadati</taxon>
        <taxon>Pseudomonadota</taxon>
        <taxon>Alphaproteobacteria</taxon>
        <taxon>Sphingomonadales</taxon>
        <taxon>Sphingomonadaceae</taxon>
        <taxon>Sphingomonas</taxon>
    </lineage>
</organism>
<evidence type="ECO:0000313" key="2">
    <source>
        <dbReference type="Proteomes" id="UP000298213"/>
    </source>
</evidence>
<keyword evidence="2" id="KW-1185">Reference proteome</keyword>
<reference evidence="1 2" key="1">
    <citation type="submission" date="2019-03" db="EMBL/GenBank/DDBJ databases">
        <title>Genome sequence of Sphingomonas sp. 17J27-24.</title>
        <authorList>
            <person name="Kim M."/>
            <person name="Maeng S."/>
            <person name="Sathiyaraj S."/>
        </authorList>
    </citation>
    <scope>NUCLEOTIDE SEQUENCE [LARGE SCALE GENOMIC DNA]</scope>
    <source>
        <strain evidence="1 2">17J27-24</strain>
    </source>
</reference>
<dbReference type="AlphaFoldDB" id="A0A4Y8ZNA6"/>